<keyword evidence="9" id="KW-1185">Reference proteome</keyword>
<feature type="region of interest" description="Disordered" evidence="7">
    <location>
        <begin position="445"/>
        <end position="469"/>
    </location>
</feature>
<dbReference type="PANTHER" id="PTHR33281">
    <property type="entry name" value="UPF0187 PROTEIN YNEE"/>
    <property type="match status" value="1"/>
</dbReference>
<name>A0ABN9VR31_9DINO</name>
<evidence type="ECO:0000256" key="7">
    <source>
        <dbReference type="SAM" id="MobiDB-lite"/>
    </source>
</evidence>
<evidence type="ECO:0000256" key="4">
    <source>
        <dbReference type="ARBA" id="ARBA00022989"/>
    </source>
</evidence>
<gene>
    <name evidence="8" type="ORF">PCOR1329_LOCUS60412</name>
</gene>
<dbReference type="InterPro" id="IPR044669">
    <property type="entry name" value="YneE/VCCN1/2-like"/>
</dbReference>
<reference evidence="8" key="1">
    <citation type="submission" date="2023-10" db="EMBL/GenBank/DDBJ databases">
        <authorList>
            <person name="Chen Y."/>
            <person name="Shah S."/>
            <person name="Dougan E. K."/>
            <person name="Thang M."/>
            <person name="Chan C."/>
        </authorList>
    </citation>
    <scope>NUCLEOTIDE SEQUENCE [LARGE SCALE GENOMIC DNA]</scope>
</reference>
<keyword evidence="3" id="KW-0812">Transmembrane</keyword>
<keyword evidence="4" id="KW-1133">Transmembrane helix</keyword>
<evidence type="ECO:0000256" key="1">
    <source>
        <dbReference type="ARBA" id="ARBA00004141"/>
    </source>
</evidence>
<evidence type="ECO:0000313" key="8">
    <source>
        <dbReference type="EMBL" id="CAK0875846.1"/>
    </source>
</evidence>
<evidence type="ECO:0000313" key="9">
    <source>
        <dbReference type="Proteomes" id="UP001189429"/>
    </source>
</evidence>
<dbReference type="Proteomes" id="UP001189429">
    <property type="component" value="Unassembled WGS sequence"/>
</dbReference>
<accession>A0ABN9VR31</accession>
<keyword evidence="5" id="KW-0406">Ion transport</keyword>
<evidence type="ECO:0000256" key="3">
    <source>
        <dbReference type="ARBA" id="ARBA00022692"/>
    </source>
</evidence>
<feature type="non-terminal residue" evidence="8">
    <location>
        <position position="1"/>
    </location>
</feature>
<evidence type="ECO:0000256" key="6">
    <source>
        <dbReference type="ARBA" id="ARBA00023136"/>
    </source>
</evidence>
<keyword evidence="6" id="KW-0472">Membrane</keyword>
<feature type="region of interest" description="Disordered" evidence="7">
    <location>
        <begin position="1"/>
        <end position="28"/>
    </location>
</feature>
<evidence type="ECO:0008006" key="10">
    <source>
        <dbReference type="Google" id="ProtNLM"/>
    </source>
</evidence>
<keyword evidence="2" id="KW-0813">Transport</keyword>
<dbReference type="Pfam" id="PF25539">
    <property type="entry name" value="Bestrophin_2"/>
    <property type="match status" value="1"/>
</dbReference>
<protein>
    <recommendedName>
        <fullName evidence="10">Bestrophin homolog</fullName>
    </recommendedName>
</protein>
<proteinExistence type="predicted"/>
<sequence length="469" mass="52860">PFRPPGQTGRSEWRGGAPRPLGRGGCQWAARSGRAPTPRWFAQAAPGRAQSSGVGQMIYYESGRMSSIFRLAGSVLPMALKISFPNSLLTGALAFCVYELNVLGTVDLESTLMKNNAIWGGFSFLLGFLVVFRTSQAYSRFWEGCTSTHYMGAEWFDACAALIAFCKHAEPEKAREVLMFQNILVRLFSMLHSTALGDIEDCSDSMDRSAYQAFKMELIDAAGIDDESLSTIRESDCKVELIFQWIQQLVVENIKIGVMSIPPPILTRSFQEMASGMVHFHNALKISTIPFPYPYAQTCDIMLLMHWMIVPFIVIQWVDIWWLSCMFGFVQVVTLWSLNLIAQELEQPFGSDPNDIDAMHMQKMMNSHLRLLVKESTKRTPKLRHDDLETLLERMVEPNEMTLASFYDVWEDLDQAQGIDAAGENRETIARRGTVTTAHWKLQRSKLSQLDSARSSQASQPRRAARTPS</sequence>
<dbReference type="PANTHER" id="PTHR33281:SF20">
    <property type="match status" value="1"/>
</dbReference>
<organism evidence="8 9">
    <name type="scientific">Prorocentrum cordatum</name>
    <dbReference type="NCBI Taxonomy" id="2364126"/>
    <lineage>
        <taxon>Eukaryota</taxon>
        <taxon>Sar</taxon>
        <taxon>Alveolata</taxon>
        <taxon>Dinophyceae</taxon>
        <taxon>Prorocentrales</taxon>
        <taxon>Prorocentraceae</taxon>
        <taxon>Prorocentrum</taxon>
    </lineage>
</organism>
<feature type="compositionally biased region" description="Low complexity" evidence="7">
    <location>
        <begin position="452"/>
        <end position="462"/>
    </location>
</feature>
<comment type="subcellular location">
    <subcellularLocation>
        <location evidence="1">Membrane</location>
        <topology evidence="1">Multi-pass membrane protein</topology>
    </subcellularLocation>
</comment>
<dbReference type="EMBL" id="CAUYUJ010017565">
    <property type="protein sequence ID" value="CAK0875846.1"/>
    <property type="molecule type" value="Genomic_DNA"/>
</dbReference>
<evidence type="ECO:0000256" key="2">
    <source>
        <dbReference type="ARBA" id="ARBA00022448"/>
    </source>
</evidence>
<evidence type="ECO:0000256" key="5">
    <source>
        <dbReference type="ARBA" id="ARBA00023065"/>
    </source>
</evidence>
<comment type="caution">
    <text evidence="8">The sequence shown here is derived from an EMBL/GenBank/DDBJ whole genome shotgun (WGS) entry which is preliminary data.</text>
</comment>